<sequence>MAGFSHPAFGGIPKFVCDRRVSQCVVNHPSGHRPNSLLCHGAAFLRVHVGSGLDFTVSCDDTASCRKQITKTNKTRQPIELRQLNSANRRRSSIVFRSTWIFGSCGFSFESRHYCDDAALCGKHVGSGQCALSKGVWCAYLTLGGGCRLSDERVSKADAVYLSSTDTYRYINQEDREGAAYRPFRQINTSGVQTYNSLGSSSPTPDSTAVLLWDYALRVVNGTRNCSLTEAQPPPQRSSNAYKPPQWRSRGSSKEVAFLITQNPHHLRLCQFWSLCSRNTHRRFPPSCFTRRV</sequence>
<dbReference type="Proteomes" id="UP001651158">
    <property type="component" value="Unassembled WGS sequence"/>
</dbReference>
<dbReference type="EMBL" id="JAKROA010000017">
    <property type="protein sequence ID" value="KAL5103615.1"/>
    <property type="molecule type" value="Genomic_DNA"/>
</dbReference>
<protein>
    <submittedName>
        <fullName evidence="2">Uncharacterized protein</fullName>
    </submittedName>
</protein>
<organism evidence="2 3">
    <name type="scientific">Taenia crassiceps</name>
    <dbReference type="NCBI Taxonomy" id="6207"/>
    <lineage>
        <taxon>Eukaryota</taxon>
        <taxon>Metazoa</taxon>
        <taxon>Spiralia</taxon>
        <taxon>Lophotrochozoa</taxon>
        <taxon>Platyhelminthes</taxon>
        <taxon>Cestoda</taxon>
        <taxon>Eucestoda</taxon>
        <taxon>Cyclophyllidea</taxon>
        <taxon>Taeniidae</taxon>
        <taxon>Taenia</taxon>
    </lineage>
</organism>
<comment type="caution">
    <text evidence="2">The sequence shown here is derived from an EMBL/GenBank/DDBJ whole genome shotgun (WGS) entry which is preliminary data.</text>
</comment>
<name>A0ABR4Q2M4_9CEST</name>
<feature type="region of interest" description="Disordered" evidence="1">
    <location>
        <begin position="227"/>
        <end position="249"/>
    </location>
</feature>
<reference evidence="2 3" key="1">
    <citation type="journal article" date="2022" name="Front. Cell. Infect. Microbiol.">
        <title>The Genomes of Two Strains of Taenia crassiceps the Animal Model for the Study of Human Cysticercosis.</title>
        <authorList>
            <person name="Bobes R.J."/>
            <person name="Estrada K."/>
            <person name="Rios-Valencia D.G."/>
            <person name="Calderon-Gallegos A."/>
            <person name="de la Torre P."/>
            <person name="Carrero J.C."/>
            <person name="Sanchez-Flores A."/>
            <person name="Laclette J.P."/>
        </authorList>
    </citation>
    <scope>NUCLEOTIDE SEQUENCE [LARGE SCALE GENOMIC DNA]</scope>
    <source>
        <strain evidence="2">WFUcys</strain>
    </source>
</reference>
<keyword evidence="3" id="KW-1185">Reference proteome</keyword>
<evidence type="ECO:0000313" key="3">
    <source>
        <dbReference type="Proteomes" id="UP001651158"/>
    </source>
</evidence>
<evidence type="ECO:0000256" key="1">
    <source>
        <dbReference type="SAM" id="MobiDB-lite"/>
    </source>
</evidence>
<gene>
    <name evidence="2" type="ORF">TcWFU_010107</name>
</gene>
<accession>A0ABR4Q2M4</accession>
<evidence type="ECO:0000313" key="2">
    <source>
        <dbReference type="EMBL" id="KAL5103615.1"/>
    </source>
</evidence>
<proteinExistence type="predicted"/>